<sequence length="120" mass="13166">MSHSFSTRMDKNLSKITGFSENNLRFDERTTESQATLTNQGAITQLLEHISTLNDRMDKFTSRIEELNSKLTSKRDSARPQNMPLKAEACNGSAPTSYFISSLGNGSLTGPIMPNSSSSS</sequence>
<organism evidence="1 2">
    <name type="scientific">Camellia lanceoleosa</name>
    <dbReference type="NCBI Taxonomy" id="1840588"/>
    <lineage>
        <taxon>Eukaryota</taxon>
        <taxon>Viridiplantae</taxon>
        <taxon>Streptophyta</taxon>
        <taxon>Embryophyta</taxon>
        <taxon>Tracheophyta</taxon>
        <taxon>Spermatophyta</taxon>
        <taxon>Magnoliopsida</taxon>
        <taxon>eudicotyledons</taxon>
        <taxon>Gunneridae</taxon>
        <taxon>Pentapetalae</taxon>
        <taxon>asterids</taxon>
        <taxon>Ericales</taxon>
        <taxon>Theaceae</taxon>
        <taxon>Camellia</taxon>
    </lineage>
</organism>
<accession>A0ACC0I0C7</accession>
<comment type="caution">
    <text evidence="1">The sequence shown here is derived from an EMBL/GenBank/DDBJ whole genome shotgun (WGS) entry which is preliminary data.</text>
</comment>
<evidence type="ECO:0000313" key="2">
    <source>
        <dbReference type="Proteomes" id="UP001060215"/>
    </source>
</evidence>
<keyword evidence="2" id="KW-1185">Reference proteome</keyword>
<dbReference type="Proteomes" id="UP001060215">
    <property type="component" value="Chromosome 2"/>
</dbReference>
<reference evidence="1 2" key="1">
    <citation type="journal article" date="2022" name="Plant J.">
        <title>Chromosome-level genome of Camellia lanceoleosa provides a valuable resource for understanding genome evolution and self-incompatibility.</title>
        <authorList>
            <person name="Gong W."/>
            <person name="Xiao S."/>
            <person name="Wang L."/>
            <person name="Liao Z."/>
            <person name="Chang Y."/>
            <person name="Mo W."/>
            <person name="Hu G."/>
            <person name="Li W."/>
            <person name="Zhao G."/>
            <person name="Zhu H."/>
            <person name="Hu X."/>
            <person name="Ji K."/>
            <person name="Xiang X."/>
            <person name="Song Q."/>
            <person name="Yuan D."/>
            <person name="Jin S."/>
            <person name="Zhang L."/>
        </authorList>
    </citation>
    <scope>NUCLEOTIDE SEQUENCE [LARGE SCALE GENOMIC DNA]</scope>
    <source>
        <strain evidence="1">SQ_2022a</strain>
    </source>
</reference>
<gene>
    <name evidence="1" type="ORF">LOK49_LG04G03373</name>
</gene>
<evidence type="ECO:0000313" key="1">
    <source>
        <dbReference type="EMBL" id="KAI8017681.1"/>
    </source>
</evidence>
<dbReference type="EMBL" id="CM045759">
    <property type="protein sequence ID" value="KAI8017681.1"/>
    <property type="molecule type" value="Genomic_DNA"/>
</dbReference>
<name>A0ACC0I0C7_9ERIC</name>
<proteinExistence type="predicted"/>
<protein>
    <submittedName>
        <fullName evidence="1">Inorganic pyrophosphatase TTM2</fullName>
    </submittedName>
</protein>